<keyword evidence="10" id="KW-1185">Reference proteome</keyword>
<dbReference type="InterPro" id="IPR005793">
    <property type="entry name" value="Formyl_trans_C"/>
</dbReference>
<comment type="similarity">
    <text evidence="1">Belongs to the Fmt family.</text>
</comment>
<evidence type="ECO:0000256" key="2">
    <source>
        <dbReference type="ARBA" id="ARBA00012261"/>
    </source>
</evidence>
<organism evidence="9 10">
    <name type="scientific">Helicobacter saguini</name>
    <dbReference type="NCBI Taxonomy" id="1548018"/>
    <lineage>
        <taxon>Bacteria</taxon>
        <taxon>Pseudomonadati</taxon>
        <taxon>Campylobacterota</taxon>
        <taxon>Epsilonproteobacteria</taxon>
        <taxon>Campylobacterales</taxon>
        <taxon>Helicobacteraceae</taxon>
        <taxon>Helicobacter</taxon>
    </lineage>
</organism>
<evidence type="ECO:0000313" key="8">
    <source>
        <dbReference type="EMBL" id="MWV69381.1"/>
    </source>
</evidence>
<dbReference type="EMBL" id="QBIU01000001">
    <property type="protein sequence ID" value="MWV69381.1"/>
    <property type="molecule type" value="Genomic_DNA"/>
</dbReference>
<comment type="caution">
    <text evidence="9">The sequence shown here is derived from an EMBL/GenBank/DDBJ whole genome shotgun (WGS) entry which is preliminary data.</text>
</comment>
<dbReference type="InterPro" id="IPR002376">
    <property type="entry name" value="Formyl_transf_N"/>
</dbReference>
<dbReference type="GO" id="GO:0005829">
    <property type="term" value="C:cytosol"/>
    <property type="evidence" value="ECO:0007669"/>
    <property type="project" value="TreeGrafter"/>
</dbReference>
<evidence type="ECO:0000313" key="11">
    <source>
        <dbReference type="Proteomes" id="UP000477070"/>
    </source>
</evidence>
<evidence type="ECO:0000259" key="6">
    <source>
        <dbReference type="Pfam" id="PF00551"/>
    </source>
</evidence>
<dbReference type="InterPro" id="IPR011034">
    <property type="entry name" value="Formyl_transferase-like_C_sf"/>
</dbReference>
<feature type="domain" description="Formyl transferase C-terminal" evidence="7">
    <location>
        <begin position="263"/>
        <end position="345"/>
    </location>
</feature>
<evidence type="ECO:0000256" key="4">
    <source>
        <dbReference type="ARBA" id="ARBA00022917"/>
    </source>
</evidence>
<name>A0A347VHH7_9HELI</name>
<dbReference type="Pfam" id="PF00551">
    <property type="entry name" value="Formyl_trans_N"/>
    <property type="match status" value="1"/>
</dbReference>
<dbReference type="AlphaFoldDB" id="A0A347VHH7"/>
<dbReference type="CDD" id="cd08646">
    <property type="entry name" value="FMT_core_Met-tRNA-FMT_N"/>
    <property type="match status" value="1"/>
</dbReference>
<dbReference type="Proteomes" id="UP000029714">
    <property type="component" value="Unassembled WGS sequence"/>
</dbReference>
<dbReference type="InterPro" id="IPR041711">
    <property type="entry name" value="Met-tRNA-FMT_N"/>
</dbReference>
<dbReference type="PANTHER" id="PTHR11138">
    <property type="entry name" value="METHIONYL-TRNA FORMYLTRANSFERASE"/>
    <property type="match status" value="1"/>
</dbReference>
<dbReference type="EMBL" id="JRMP02000004">
    <property type="protein sequence ID" value="TLD95034.1"/>
    <property type="molecule type" value="Genomic_DNA"/>
</dbReference>
<dbReference type="GO" id="GO:0004479">
    <property type="term" value="F:methionyl-tRNA formyltransferase activity"/>
    <property type="evidence" value="ECO:0007669"/>
    <property type="project" value="UniProtKB-EC"/>
</dbReference>
<keyword evidence="4" id="KW-0648">Protein biosynthesis</keyword>
<gene>
    <name evidence="8" type="ORF">DCO61_05010</name>
    <name evidence="9" type="ORF">LS64_003750</name>
</gene>
<evidence type="ECO:0000256" key="3">
    <source>
        <dbReference type="ARBA" id="ARBA00022679"/>
    </source>
</evidence>
<dbReference type="PANTHER" id="PTHR11138:SF5">
    <property type="entry name" value="METHIONYL-TRNA FORMYLTRANSFERASE, MITOCHONDRIAL"/>
    <property type="match status" value="1"/>
</dbReference>
<dbReference type="EC" id="2.1.2.9" evidence="2"/>
<dbReference type="Gene3D" id="3.40.50.12230">
    <property type="match status" value="1"/>
</dbReference>
<evidence type="ECO:0000256" key="1">
    <source>
        <dbReference type="ARBA" id="ARBA00010699"/>
    </source>
</evidence>
<dbReference type="InterPro" id="IPR036477">
    <property type="entry name" value="Formyl_transf_N_sf"/>
</dbReference>
<feature type="region of interest" description="Disordered" evidence="5">
    <location>
        <begin position="94"/>
        <end position="114"/>
    </location>
</feature>
<evidence type="ECO:0000313" key="9">
    <source>
        <dbReference type="EMBL" id="TLD95034.1"/>
    </source>
</evidence>
<reference evidence="9 10" key="1">
    <citation type="journal article" date="2014" name="Genome Announc.">
        <title>Draft genome sequences of eight enterohepatic helicobacter species isolated from both laboratory and wild rodents.</title>
        <authorList>
            <person name="Sheh A."/>
            <person name="Shen Z."/>
            <person name="Fox J.G."/>
        </authorList>
    </citation>
    <scope>NUCLEOTIDE SEQUENCE [LARGE SCALE GENOMIC DNA]</scope>
    <source>
        <strain evidence="9 10">MIT 97-6194</strain>
    </source>
</reference>
<protein>
    <recommendedName>
        <fullName evidence="2">methionyl-tRNA formyltransferase</fullName>
        <ecNumber evidence="2">2.1.2.9</ecNumber>
    </recommendedName>
</protein>
<dbReference type="SUPFAM" id="SSF53328">
    <property type="entry name" value="Formyltransferase"/>
    <property type="match status" value="1"/>
</dbReference>
<feature type="compositionally biased region" description="Polar residues" evidence="5">
    <location>
        <begin position="103"/>
        <end position="114"/>
    </location>
</feature>
<reference evidence="9 10" key="2">
    <citation type="journal article" date="2016" name="Infect. Immun.">
        <title>Helicobacter saguini, a Novel Helicobacter Isolated from Cotton-Top Tamarins with Ulcerative Colitis, Has Proinflammatory Properties and Induces Typhlocolitis and Dysplasia in Gnotobiotic IL-10-/- Mice.</title>
        <authorList>
            <person name="Shen Z."/>
            <person name="Mannion A."/>
            <person name="Whary M.T."/>
            <person name="Muthupalani S."/>
            <person name="Sheh A."/>
            <person name="Feng Y."/>
            <person name="Gong G."/>
            <person name="Vandamme P."/>
            <person name="Holcombe H.R."/>
            <person name="Paster B.J."/>
            <person name="Fox J.G."/>
        </authorList>
    </citation>
    <scope>NUCLEOTIDE SEQUENCE [LARGE SCALE GENOMIC DNA]</scope>
    <source>
        <strain evidence="9 10">MIT 97-6194</strain>
    </source>
</reference>
<dbReference type="OrthoDB" id="9802815at2"/>
<sequence>MNKKNIVFMGTPQFAADILQGLVATQKYNFLGVITQIDKPFGRKKIFKSPEVKDVALRLNLPCFQPKKSSDIFEILQSIESGLKDSIESKVQNHAKDSKDSIESSLQDSKVTESKTFPPNKFQKIDYIIVVAYGKILKENVINNYFCINLHGSLLPYFRGASPLQSSIINDYAHFGLSVIKMDCGLDSGDILGICKIAKEKIENKTLDKIYEILTPFSINLLESTLEKLSQNAITPIKQDNTKATFCQKFSKADAFLDLVDSKKCYLRYLALSYIGVWIYHNNEILKINTILGYENTNFEAKKGCILEVKKDRILLACESGGLWIESVTPQNKSKMNITSFLQSKKLKQNDVIFRI</sequence>
<proteinExistence type="inferred from homology"/>
<dbReference type="Pfam" id="PF02911">
    <property type="entry name" value="Formyl_trans_C"/>
    <property type="match status" value="1"/>
</dbReference>
<dbReference type="RefSeq" id="WP_034571236.1">
    <property type="nucleotide sequence ID" value="NZ_JRMP02000004.1"/>
</dbReference>
<reference evidence="9" key="3">
    <citation type="submission" date="2018-04" db="EMBL/GenBank/DDBJ databases">
        <authorList>
            <person name="Sheh A."/>
            <person name="Shen Z."/>
            <person name="Mannion A.J."/>
            <person name="Fox J.G."/>
        </authorList>
    </citation>
    <scope>NUCLEOTIDE SEQUENCE</scope>
    <source>
        <strain evidence="9">MIT 97-6194</strain>
    </source>
</reference>
<dbReference type="Proteomes" id="UP000477070">
    <property type="component" value="Unassembled WGS sequence"/>
</dbReference>
<keyword evidence="3 9" id="KW-0808">Transferase</keyword>
<accession>A0A347VHH7</accession>
<dbReference type="SUPFAM" id="SSF50486">
    <property type="entry name" value="FMT C-terminal domain-like"/>
    <property type="match status" value="1"/>
</dbReference>
<feature type="domain" description="Formyl transferase N-terminal" evidence="6">
    <location>
        <begin position="5"/>
        <end position="210"/>
    </location>
</feature>
<evidence type="ECO:0000313" key="10">
    <source>
        <dbReference type="Proteomes" id="UP000029714"/>
    </source>
</evidence>
<evidence type="ECO:0000256" key="5">
    <source>
        <dbReference type="SAM" id="MobiDB-lite"/>
    </source>
</evidence>
<evidence type="ECO:0000259" key="7">
    <source>
        <dbReference type="Pfam" id="PF02911"/>
    </source>
</evidence>
<reference evidence="8 11" key="4">
    <citation type="submission" date="2019-12" db="EMBL/GenBank/DDBJ databases">
        <title>Multi-Generational Helicobacter saguini Isolates.</title>
        <authorList>
            <person name="Mannion A."/>
            <person name="Shen Z."/>
            <person name="Fox J.G."/>
        </authorList>
    </citation>
    <scope>NUCLEOTIDE SEQUENCE [LARGE SCALE GENOMIC DNA]</scope>
    <source>
        <strain evidence="8">16-048</strain>
        <strain evidence="11">16-048 (F4)</strain>
    </source>
</reference>